<evidence type="ECO:0008006" key="3">
    <source>
        <dbReference type="Google" id="ProtNLM"/>
    </source>
</evidence>
<organism evidence="1 2">
    <name type="scientific">Mycena albidolilacea</name>
    <dbReference type="NCBI Taxonomy" id="1033008"/>
    <lineage>
        <taxon>Eukaryota</taxon>
        <taxon>Fungi</taxon>
        <taxon>Dikarya</taxon>
        <taxon>Basidiomycota</taxon>
        <taxon>Agaricomycotina</taxon>
        <taxon>Agaricomycetes</taxon>
        <taxon>Agaricomycetidae</taxon>
        <taxon>Agaricales</taxon>
        <taxon>Marasmiineae</taxon>
        <taxon>Mycenaceae</taxon>
        <taxon>Mycena</taxon>
    </lineage>
</organism>
<evidence type="ECO:0000313" key="2">
    <source>
        <dbReference type="Proteomes" id="UP001218218"/>
    </source>
</evidence>
<protein>
    <recommendedName>
        <fullName evidence="3">F-box domain-containing protein</fullName>
    </recommendedName>
</protein>
<proteinExistence type="predicted"/>
<sequence>MSFDALDEDIMLNLCRSLRYAQMWEASWFADPGHWQVNKILRRVAFVKQLWLSLVRDLTFRGLVELAPVEDEELESHSTTELVQFVMRAVAYSRLPHLLGSFTRVQSHRRLAFRSGVDWRSIWNATLLPGARYAVVRIPTGLHIYEVSSGRRIWTRAFDMFSNYSIDKTRGGAMTRFLLQTEEGNICIEEVDLATGESWEVFAFDLQGANGLYNTRIVDDFFVCTLRPSNGEGTSLLLVNWPAATWMFLDLGFVPSSTWTEPEIIPGYIVLAYPDSTPPHQLLLAVTDLRSLSPHFQPLDEFSLDDRNRVSLQDIPSAARTRLEYEGRPIMSFPIFLSTVPCMLHRDSFNIVVSTRQEQPPLRPSLVARFRQLITRRQPSAPPTTQLHAYYRFMSRASGQYSISPTLNGQFTRRVQIGIETGQVDGGRDTFVVVRYNSDLVGYKCI</sequence>
<dbReference type="Proteomes" id="UP001218218">
    <property type="component" value="Unassembled WGS sequence"/>
</dbReference>
<evidence type="ECO:0000313" key="1">
    <source>
        <dbReference type="EMBL" id="KAJ7364253.1"/>
    </source>
</evidence>
<keyword evidence="2" id="KW-1185">Reference proteome</keyword>
<comment type="caution">
    <text evidence="1">The sequence shown here is derived from an EMBL/GenBank/DDBJ whole genome shotgun (WGS) entry which is preliminary data.</text>
</comment>
<gene>
    <name evidence="1" type="ORF">DFH08DRAFT_798633</name>
</gene>
<accession>A0AAD7F225</accession>
<name>A0AAD7F225_9AGAR</name>
<dbReference type="EMBL" id="JARIHO010000003">
    <property type="protein sequence ID" value="KAJ7364253.1"/>
    <property type="molecule type" value="Genomic_DNA"/>
</dbReference>
<dbReference type="AlphaFoldDB" id="A0AAD7F225"/>
<reference evidence="1" key="1">
    <citation type="submission" date="2023-03" db="EMBL/GenBank/DDBJ databases">
        <title>Massive genome expansion in bonnet fungi (Mycena s.s.) driven by repeated elements and novel gene families across ecological guilds.</title>
        <authorList>
            <consortium name="Lawrence Berkeley National Laboratory"/>
            <person name="Harder C.B."/>
            <person name="Miyauchi S."/>
            <person name="Viragh M."/>
            <person name="Kuo A."/>
            <person name="Thoen E."/>
            <person name="Andreopoulos B."/>
            <person name="Lu D."/>
            <person name="Skrede I."/>
            <person name="Drula E."/>
            <person name="Henrissat B."/>
            <person name="Morin E."/>
            <person name="Kohler A."/>
            <person name="Barry K."/>
            <person name="LaButti K."/>
            <person name="Morin E."/>
            <person name="Salamov A."/>
            <person name="Lipzen A."/>
            <person name="Mereny Z."/>
            <person name="Hegedus B."/>
            <person name="Baldrian P."/>
            <person name="Stursova M."/>
            <person name="Weitz H."/>
            <person name="Taylor A."/>
            <person name="Grigoriev I.V."/>
            <person name="Nagy L.G."/>
            <person name="Martin F."/>
            <person name="Kauserud H."/>
        </authorList>
    </citation>
    <scope>NUCLEOTIDE SEQUENCE</scope>
    <source>
        <strain evidence="1">CBHHK002</strain>
    </source>
</reference>